<sequence length="1209" mass="136603">MALPKNAWEQARERFIEDLEEPERLMFAEASLENIFYGASAAQKSHQEGSRSRYLASKLDSILAGIDQYGRAMDVFSQASLVPSLLWGTLRVIIHLSSQFQKYFAVLIDMLENIGDSLSNAYLDIAKFCTSVKAAFTKPKNSVVNAKMFFKVSWRSVEQQYGSLLKDFRRHRKSVEKEAELVHLVEAEKARAVGRAEQQQQDIQNSELERRRLLSLLSSIQWEQQHSRILDLRHPAGSGKTVLTASVINALLHKVDRRNSALAYFYCDYADQETLDASVILGTIIQQLLLGKQTIKDAVATKIREAYGDGMRKPPPIELIKILAFLIPDYQCVYIVLDGVDEASPETQDKLIGNLAKLSAFNRTLLRLYFSTCEITLMRQLFPSCLSFDVSQSRVSEDIEHYIKASVQHRLRDLPIIVNYRDLEARAVLELTAKAQGLFLWVSLQMDELCDPSHSRRSFISALEDLPEGLTATYVRIHQKIACRSARQKALAERIFNWTVCARRPLRFEELKDAVAIDFDDASWDRSKISAATDGKRFLYVCGNLVVLHERDSTICLTYLGFSDFQSQVASVTKKEDIIKAHSSKQADLYRIPEILGFGNRLSNFILGLYNRNKKLSLPDVNYAELMRRYQRKPLPESLSQKYCLLDYVTANWIWHAYGFDPKMPEGWSRFEELVFFRALPFDFKPWNTIKGPSDLPHLAMYLWALENSHMPLLLLIRDLSAHFSLRPYIRYKTLRQFRIHPHMLTGSTHEAADNFRLYPDAYDWPVMKILSEGTAGLRELCLQEDPSIVSYQHVMTCALQNANLGLIKSLLRYGAKLQKTDVDATNSLHFAIRRGNQDLVRMLLDLGADANSRLLQDERGRTPLYEAVINEVARGNGHHEPYIDDIDLCSPLDTMQLLLDRGADPNVKQIDEETISNKAIDVRSPLETIQLLLDRGADHNVKKFDGKTILHKAIGVRSSIETIQLLLDSGADPNAKKSDEETILHKAIGVRSPLETIQLLLDRGADPNVKDEDGATPLDFAVRQDDNAKFKLLRELGAVFGKLGPPSLTEAVSRGNKELVDLLLRMGTDPNTRGINSLSALSLAVEKKDKETAIALLKAGADPNLVDDSRISPLSRAVLRKDKEVGMLLIEAGAKIQSWDAIPFSPIFLAIRSGNVDMLEFLIRQGADIFNSERSDLISLGRTHVAMGVFLTRLGIPFTSFRNDDHDP</sequence>
<dbReference type="Gene3D" id="3.40.50.300">
    <property type="entry name" value="P-loop containing nucleotide triphosphate hydrolases"/>
    <property type="match status" value="1"/>
</dbReference>
<evidence type="ECO:0000256" key="1">
    <source>
        <dbReference type="ARBA" id="ARBA00022737"/>
    </source>
</evidence>
<keyword evidence="1" id="KW-0677">Repeat</keyword>
<keyword evidence="2" id="KW-0040">ANK repeat</keyword>
<feature type="repeat" description="ANK" evidence="2">
    <location>
        <begin position="824"/>
        <end position="856"/>
    </location>
</feature>
<reference evidence="6" key="1">
    <citation type="submission" date="2021-03" db="EMBL/GenBank/DDBJ databases">
        <authorList>
            <person name="Tagirdzhanova G."/>
        </authorList>
    </citation>
    <scope>NUCLEOTIDE SEQUENCE</scope>
</reference>
<dbReference type="AlphaFoldDB" id="A0A8H3FH76"/>
<dbReference type="PANTHER" id="PTHR10039">
    <property type="entry name" value="AMELOGENIN"/>
    <property type="match status" value="1"/>
</dbReference>
<dbReference type="Pfam" id="PF24883">
    <property type="entry name" value="NPHP3_N"/>
    <property type="match status" value="1"/>
</dbReference>
<gene>
    <name evidence="6" type="ORF">ALECFALPRED_002508</name>
</gene>
<dbReference type="PROSITE" id="PS50297">
    <property type="entry name" value="ANK_REP_REGION"/>
    <property type="match status" value="4"/>
</dbReference>
<dbReference type="SUPFAM" id="SSF48403">
    <property type="entry name" value="Ankyrin repeat"/>
    <property type="match status" value="2"/>
</dbReference>
<organism evidence="6 7">
    <name type="scientific">Alectoria fallacina</name>
    <dbReference type="NCBI Taxonomy" id="1903189"/>
    <lineage>
        <taxon>Eukaryota</taxon>
        <taxon>Fungi</taxon>
        <taxon>Dikarya</taxon>
        <taxon>Ascomycota</taxon>
        <taxon>Pezizomycotina</taxon>
        <taxon>Lecanoromycetes</taxon>
        <taxon>OSLEUM clade</taxon>
        <taxon>Lecanoromycetidae</taxon>
        <taxon>Lecanorales</taxon>
        <taxon>Lecanorineae</taxon>
        <taxon>Parmeliaceae</taxon>
        <taxon>Alectoria</taxon>
    </lineage>
</organism>
<feature type="repeat" description="ANK" evidence="2">
    <location>
        <begin position="946"/>
        <end position="979"/>
    </location>
</feature>
<accession>A0A8H3FH76</accession>
<dbReference type="InterPro" id="IPR036770">
    <property type="entry name" value="Ankyrin_rpt-contain_sf"/>
</dbReference>
<evidence type="ECO:0000256" key="3">
    <source>
        <dbReference type="SAM" id="Coils"/>
    </source>
</evidence>
<feature type="repeat" description="ANK" evidence="2">
    <location>
        <begin position="1077"/>
        <end position="1109"/>
    </location>
</feature>
<evidence type="ECO:0000313" key="6">
    <source>
        <dbReference type="EMBL" id="CAF9923625.1"/>
    </source>
</evidence>
<dbReference type="OrthoDB" id="7464126at2759"/>
<evidence type="ECO:0000313" key="7">
    <source>
        <dbReference type="Proteomes" id="UP000664203"/>
    </source>
</evidence>
<dbReference type="EMBL" id="CAJPDR010000173">
    <property type="protein sequence ID" value="CAF9923625.1"/>
    <property type="molecule type" value="Genomic_DNA"/>
</dbReference>
<comment type="caution">
    <text evidence="6">The sequence shown here is derived from an EMBL/GenBank/DDBJ whole genome shotgun (WGS) entry which is preliminary data.</text>
</comment>
<dbReference type="Proteomes" id="UP000664203">
    <property type="component" value="Unassembled WGS sequence"/>
</dbReference>
<evidence type="ECO:0008006" key="8">
    <source>
        <dbReference type="Google" id="ProtNLM"/>
    </source>
</evidence>
<protein>
    <recommendedName>
        <fullName evidence="8">NACHT domain-containing protein</fullName>
    </recommendedName>
</protein>
<dbReference type="Pfam" id="PF22939">
    <property type="entry name" value="WHD_GPIID"/>
    <property type="match status" value="1"/>
</dbReference>
<proteinExistence type="predicted"/>
<feature type="repeat" description="ANK" evidence="2">
    <location>
        <begin position="980"/>
        <end position="1013"/>
    </location>
</feature>
<dbReference type="InterPro" id="IPR054471">
    <property type="entry name" value="GPIID_WHD"/>
</dbReference>
<evidence type="ECO:0000256" key="2">
    <source>
        <dbReference type="PROSITE-ProRule" id="PRU00023"/>
    </source>
</evidence>
<evidence type="ECO:0000259" key="5">
    <source>
        <dbReference type="Pfam" id="PF24883"/>
    </source>
</evidence>
<dbReference type="PROSITE" id="PS50088">
    <property type="entry name" value="ANK_REPEAT"/>
    <property type="match status" value="6"/>
</dbReference>
<feature type="domain" description="GPI inositol-deacylase winged helix" evidence="4">
    <location>
        <begin position="485"/>
        <end position="551"/>
    </location>
</feature>
<dbReference type="SMART" id="SM00248">
    <property type="entry name" value="ANK"/>
    <property type="match status" value="11"/>
</dbReference>
<feature type="repeat" description="ANK" evidence="2">
    <location>
        <begin position="1044"/>
        <end position="1076"/>
    </location>
</feature>
<feature type="repeat" description="ANK" evidence="2">
    <location>
        <begin position="1143"/>
        <end position="1175"/>
    </location>
</feature>
<feature type="domain" description="Nephrocystin 3-like N-terminal" evidence="5">
    <location>
        <begin position="221"/>
        <end position="368"/>
    </location>
</feature>
<dbReference type="Gene3D" id="1.25.40.20">
    <property type="entry name" value="Ankyrin repeat-containing domain"/>
    <property type="match status" value="3"/>
</dbReference>
<dbReference type="InterPro" id="IPR056884">
    <property type="entry name" value="NPHP3-like_N"/>
</dbReference>
<name>A0A8H3FH76_9LECA</name>
<dbReference type="Pfam" id="PF12796">
    <property type="entry name" value="Ank_2"/>
    <property type="match status" value="3"/>
</dbReference>
<dbReference type="InterPro" id="IPR027417">
    <property type="entry name" value="P-loop_NTPase"/>
</dbReference>
<keyword evidence="7" id="KW-1185">Reference proteome</keyword>
<keyword evidence="3" id="KW-0175">Coiled coil</keyword>
<feature type="coiled-coil region" evidence="3">
    <location>
        <begin position="189"/>
        <end position="216"/>
    </location>
</feature>
<evidence type="ECO:0000259" key="4">
    <source>
        <dbReference type="Pfam" id="PF22939"/>
    </source>
</evidence>
<dbReference type="InterPro" id="IPR002110">
    <property type="entry name" value="Ankyrin_rpt"/>
</dbReference>